<dbReference type="EMBL" id="RBAL01000004">
    <property type="protein sequence ID" value="RKN43891.1"/>
    <property type="molecule type" value="Genomic_DNA"/>
</dbReference>
<proteinExistence type="predicted"/>
<dbReference type="InterPro" id="IPR003594">
    <property type="entry name" value="HATPase_dom"/>
</dbReference>
<dbReference type="OrthoDB" id="227596at2"/>
<dbReference type="EC" id="2.7.13.3" evidence="2"/>
<dbReference type="AlphaFoldDB" id="A0A3A9Z691"/>
<dbReference type="GO" id="GO:0016020">
    <property type="term" value="C:membrane"/>
    <property type="evidence" value="ECO:0007669"/>
    <property type="project" value="InterPro"/>
</dbReference>
<dbReference type="PANTHER" id="PTHR24421">
    <property type="entry name" value="NITRATE/NITRITE SENSOR PROTEIN NARX-RELATED"/>
    <property type="match status" value="1"/>
</dbReference>
<evidence type="ECO:0000313" key="11">
    <source>
        <dbReference type="EMBL" id="RKN43891.1"/>
    </source>
</evidence>
<keyword evidence="9" id="KW-0812">Transmembrane</keyword>
<evidence type="ECO:0000313" key="12">
    <source>
        <dbReference type="Proteomes" id="UP000272474"/>
    </source>
</evidence>
<dbReference type="SUPFAM" id="SSF55874">
    <property type="entry name" value="ATPase domain of HSP90 chaperone/DNA topoisomerase II/histidine kinase"/>
    <property type="match status" value="1"/>
</dbReference>
<dbReference type="CDD" id="cd16917">
    <property type="entry name" value="HATPase_UhpB-NarQ-NarX-like"/>
    <property type="match status" value="1"/>
</dbReference>
<dbReference type="Gene3D" id="3.30.565.10">
    <property type="entry name" value="Histidine kinase-like ATPase, C-terminal domain"/>
    <property type="match status" value="1"/>
</dbReference>
<accession>A0A3A9Z691</accession>
<keyword evidence="3" id="KW-0597">Phosphoprotein</keyword>
<evidence type="ECO:0000256" key="4">
    <source>
        <dbReference type="ARBA" id="ARBA00022679"/>
    </source>
</evidence>
<dbReference type="InterPro" id="IPR011712">
    <property type="entry name" value="Sig_transdc_His_kin_sub3_dim/P"/>
</dbReference>
<sequence length="409" mass="42947">MDATRNAPLAGLWHRLGPALGWTTAAFLLTGPHVQLLAVACLDYRNGLAPLIPFALPAAVAVTLLLRRFPLPALALLLTSALLPALLSFPPDALRGVSGNELVFEEIGPAALALCHIAAARPPRTVLAAAGLVCATLAGFETLRLCQGVALADTRGQLEVAGQFAFALLVGHTIQQRRVSAEEARARATERAITAERLRIARELHDMVAHSVGIIAIQAGVGNRVIETQPAEARAALRAIEATSRETLSGLRRTLVALRRGEPADGREQQPPDAPAPGLADLERLAAGARDGGVLVAVRTRGEPRPLPPDLDLAAYRIVQEAVTNVVRHAGTESCQVTVDYGSEDLGLEIVDAGRGVPGRLREGFGLTGMRERVGLLHGEFSAGPRPLGGFRVAASLPLAERAGALAAR</sequence>
<dbReference type="InterPro" id="IPR036890">
    <property type="entry name" value="HATPase_C_sf"/>
</dbReference>
<comment type="catalytic activity">
    <reaction evidence="1">
        <text>ATP + protein L-histidine = ADP + protein N-phospho-L-histidine.</text>
        <dbReference type="EC" id="2.7.13.3"/>
    </reaction>
</comment>
<gene>
    <name evidence="11" type="ORF">D7294_09375</name>
</gene>
<feature type="transmembrane region" description="Helical" evidence="9">
    <location>
        <begin position="20"/>
        <end position="41"/>
    </location>
</feature>
<dbReference type="Proteomes" id="UP000272474">
    <property type="component" value="Unassembled WGS sequence"/>
</dbReference>
<organism evidence="11 12">
    <name type="scientific">Streptomyces hoynatensis</name>
    <dbReference type="NCBI Taxonomy" id="1141874"/>
    <lineage>
        <taxon>Bacteria</taxon>
        <taxon>Bacillati</taxon>
        <taxon>Actinomycetota</taxon>
        <taxon>Actinomycetes</taxon>
        <taxon>Kitasatosporales</taxon>
        <taxon>Streptomycetaceae</taxon>
        <taxon>Streptomyces</taxon>
    </lineage>
</organism>
<evidence type="ECO:0000256" key="8">
    <source>
        <dbReference type="ARBA" id="ARBA00023012"/>
    </source>
</evidence>
<dbReference type="PANTHER" id="PTHR24421:SF10">
    <property type="entry name" value="NITRATE_NITRITE SENSOR PROTEIN NARQ"/>
    <property type="match status" value="1"/>
</dbReference>
<feature type="transmembrane region" description="Helical" evidence="9">
    <location>
        <begin position="48"/>
        <end position="66"/>
    </location>
</feature>
<feature type="domain" description="Histidine kinase/HSP90-like ATPase" evidence="10">
    <location>
        <begin position="310"/>
        <end position="401"/>
    </location>
</feature>
<comment type="caution">
    <text evidence="11">The sequence shown here is derived from an EMBL/GenBank/DDBJ whole genome shotgun (WGS) entry which is preliminary data.</text>
</comment>
<keyword evidence="7" id="KW-0067">ATP-binding</keyword>
<evidence type="ECO:0000256" key="7">
    <source>
        <dbReference type="ARBA" id="ARBA00022840"/>
    </source>
</evidence>
<dbReference type="InterPro" id="IPR050482">
    <property type="entry name" value="Sensor_HK_TwoCompSys"/>
</dbReference>
<keyword evidence="4" id="KW-0808">Transferase</keyword>
<dbReference type="Gene3D" id="1.20.5.1930">
    <property type="match status" value="1"/>
</dbReference>
<dbReference type="Pfam" id="PF02518">
    <property type="entry name" value="HATPase_c"/>
    <property type="match status" value="1"/>
</dbReference>
<evidence type="ECO:0000256" key="5">
    <source>
        <dbReference type="ARBA" id="ARBA00022741"/>
    </source>
</evidence>
<keyword evidence="9" id="KW-1133">Transmembrane helix</keyword>
<dbReference type="SMART" id="SM00387">
    <property type="entry name" value="HATPase_c"/>
    <property type="match status" value="1"/>
</dbReference>
<dbReference type="GO" id="GO:0046983">
    <property type="term" value="F:protein dimerization activity"/>
    <property type="evidence" value="ECO:0007669"/>
    <property type="project" value="InterPro"/>
</dbReference>
<evidence type="ECO:0000256" key="9">
    <source>
        <dbReference type="SAM" id="Phobius"/>
    </source>
</evidence>
<keyword evidence="5" id="KW-0547">Nucleotide-binding</keyword>
<dbReference type="RefSeq" id="WP_120677530.1">
    <property type="nucleotide sequence ID" value="NZ_RBAL01000004.1"/>
</dbReference>
<evidence type="ECO:0000256" key="2">
    <source>
        <dbReference type="ARBA" id="ARBA00012438"/>
    </source>
</evidence>
<keyword evidence="8" id="KW-0902">Two-component regulatory system</keyword>
<dbReference type="GO" id="GO:0000155">
    <property type="term" value="F:phosphorelay sensor kinase activity"/>
    <property type="evidence" value="ECO:0007669"/>
    <property type="project" value="InterPro"/>
</dbReference>
<dbReference type="GO" id="GO:0005524">
    <property type="term" value="F:ATP binding"/>
    <property type="evidence" value="ECO:0007669"/>
    <property type="project" value="UniProtKB-KW"/>
</dbReference>
<keyword evidence="6 11" id="KW-0418">Kinase</keyword>
<dbReference type="Pfam" id="PF07730">
    <property type="entry name" value="HisKA_3"/>
    <property type="match status" value="1"/>
</dbReference>
<protein>
    <recommendedName>
        <fullName evidence="2">histidine kinase</fullName>
        <ecNumber evidence="2">2.7.13.3</ecNumber>
    </recommendedName>
</protein>
<evidence type="ECO:0000259" key="10">
    <source>
        <dbReference type="SMART" id="SM00387"/>
    </source>
</evidence>
<keyword evidence="12" id="KW-1185">Reference proteome</keyword>
<evidence type="ECO:0000256" key="3">
    <source>
        <dbReference type="ARBA" id="ARBA00022553"/>
    </source>
</evidence>
<keyword evidence="9" id="KW-0472">Membrane</keyword>
<name>A0A3A9Z691_9ACTN</name>
<evidence type="ECO:0000256" key="6">
    <source>
        <dbReference type="ARBA" id="ARBA00022777"/>
    </source>
</evidence>
<reference evidence="11 12" key="1">
    <citation type="journal article" date="2014" name="Int. J. Syst. Evol. Microbiol.">
        <title>Streptomyces hoynatensis sp. nov., isolated from deep marine sediment.</title>
        <authorList>
            <person name="Veyisoglu A."/>
            <person name="Sahin N."/>
        </authorList>
    </citation>
    <scope>NUCLEOTIDE SEQUENCE [LARGE SCALE GENOMIC DNA]</scope>
    <source>
        <strain evidence="11 12">KCTC 29097</strain>
    </source>
</reference>
<evidence type="ECO:0000256" key="1">
    <source>
        <dbReference type="ARBA" id="ARBA00000085"/>
    </source>
</evidence>